<organism evidence="2 3">
    <name type="scientific">Chloroherpeton thalassium (strain ATCC 35110 / GB-78)</name>
    <dbReference type="NCBI Taxonomy" id="517418"/>
    <lineage>
        <taxon>Bacteria</taxon>
        <taxon>Pseudomonadati</taxon>
        <taxon>Chlorobiota</taxon>
        <taxon>Chlorobiia</taxon>
        <taxon>Chlorobiales</taxon>
        <taxon>Chloroherpetonaceae</taxon>
        <taxon>Chloroherpeton</taxon>
    </lineage>
</organism>
<proteinExistence type="predicted"/>
<accession>B3QT50</accession>
<dbReference type="HOGENOM" id="CLU_1966637_0_0_10"/>
<dbReference type="Proteomes" id="UP000001208">
    <property type="component" value="Chromosome"/>
</dbReference>
<dbReference type="RefSeq" id="WP_012500233.1">
    <property type="nucleotide sequence ID" value="NC_011026.1"/>
</dbReference>
<keyword evidence="1" id="KW-1133">Transmembrane helix</keyword>
<dbReference type="KEGG" id="cts:Ctha_1692"/>
<evidence type="ECO:0000256" key="1">
    <source>
        <dbReference type="SAM" id="Phobius"/>
    </source>
</evidence>
<feature type="transmembrane region" description="Helical" evidence="1">
    <location>
        <begin position="67"/>
        <end position="87"/>
    </location>
</feature>
<dbReference type="STRING" id="517418.Ctha_1692"/>
<feature type="transmembrane region" description="Helical" evidence="1">
    <location>
        <begin position="6"/>
        <end position="24"/>
    </location>
</feature>
<feature type="transmembrane region" description="Helical" evidence="1">
    <location>
        <begin position="31"/>
        <end position="55"/>
    </location>
</feature>
<dbReference type="AlphaFoldDB" id="B3QT50"/>
<feature type="transmembrane region" description="Helical" evidence="1">
    <location>
        <begin position="94"/>
        <end position="119"/>
    </location>
</feature>
<protein>
    <submittedName>
        <fullName evidence="2">Uncharacterized protein</fullName>
    </submittedName>
</protein>
<evidence type="ECO:0000313" key="3">
    <source>
        <dbReference type="Proteomes" id="UP000001208"/>
    </source>
</evidence>
<name>B3QT50_CHLT3</name>
<keyword evidence="1" id="KW-0472">Membrane</keyword>
<dbReference type="eggNOG" id="ENOG502ZTYN">
    <property type="taxonomic scope" value="Bacteria"/>
</dbReference>
<dbReference type="OrthoDB" id="9964827at2"/>
<sequence>MTPTELITAIAYVIFLIGASISFLTQGGKLAIWLLTLGVLLDFLTVALPSLGVSWLKMQLAGTNSTILAGIFLGILVWLLFAAALVFRKIEKIVAFHFLVILIEVVWFVDFLLFLYGIYKFPLSPLK</sequence>
<reference evidence="2 3" key="1">
    <citation type="submission" date="2008-06" db="EMBL/GenBank/DDBJ databases">
        <title>Complete sequence of Chloroherpeton thalassium ATCC 35110.</title>
        <authorList>
            <consortium name="US DOE Joint Genome Institute"/>
            <person name="Lucas S."/>
            <person name="Copeland A."/>
            <person name="Lapidus A."/>
            <person name="Glavina del Rio T."/>
            <person name="Dalin E."/>
            <person name="Tice H."/>
            <person name="Bruce D."/>
            <person name="Goodwin L."/>
            <person name="Pitluck S."/>
            <person name="Schmutz J."/>
            <person name="Larimer F."/>
            <person name="Land M."/>
            <person name="Hauser L."/>
            <person name="Kyrpides N."/>
            <person name="Mikhailova N."/>
            <person name="Liu Z."/>
            <person name="Li T."/>
            <person name="Zhao F."/>
            <person name="Overmann J."/>
            <person name="Bryant D.A."/>
            <person name="Richardson P."/>
        </authorList>
    </citation>
    <scope>NUCLEOTIDE SEQUENCE [LARGE SCALE GENOMIC DNA]</scope>
    <source>
        <strain evidence="3">ATCC 35110 / GB-78</strain>
    </source>
</reference>
<evidence type="ECO:0000313" key="2">
    <source>
        <dbReference type="EMBL" id="ACF14149.1"/>
    </source>
</evidence>
<dbReference type="EMBL" id="CP001100">
    <property type="protein sequence ID" value="ACF14149.1"/>
    <property type="molecule type" value="Genomic_DNA"/>
</dbReference>
<gene>
    <name evidence="2" type="ordered locus">Ctha_1692</name>
</gene>
<keyword evidence="3" id="KW-1185">Reference proteome</keyword>
<keyword evidence="1" id="KW-0812">Transmembrane</keyword>